<dbReference type="PANTHER" id="PTHR11477:SF0">
    <property type="entry name" value="IP08861P-RELATED"/>
    <property type="match status" value="1"/>
</dbReference>
<dbReference type="PANTHER" id="PTHR11477">
    <property type="entry name" value="TRANSCRIPTION FACTOR S-II ZINC FINGER DOMAIN-CONTAINING PROTEIN"/>
    <property type="match status" value="1"/>
</dbReference>
<reference evidence="15" key="3">
    <citation type="journal article" date="2020" name="Plant Biotechnol. J.">
        <title>The pomegranate (Punica granatum L.) draft genome dissects genetic divergence between soft- and hard-seeded cultivars.</title>
        <authorList>
            <person name="Luo X."/>
            <person name="Li H."/>
            <person name="Wu Z."/>
            <person name="Yao W."/>
            <person name="Zhao P."/>
            <person name="Cao D."/>
            <person name="Yu H."/>
            <person name="Li K."/>
            <person name="Poudel K."/>
            <person name="Zhao D."/>
            <person name="Zhang F."/>
            <person name="Xia X."/>
            <person name="Chen L."/>
            <person name="Wang Q."/>
            <person name="Jing D."/>
            <person name="Cao S."/>
        </authorList>
    </citation>
    <scope>NUCLEOTIDE SEQUENCE [LARGE SCALE GENOMIC DNA]</scope>
</reference>
<reference evidence="14" key="1">
    <citation type="journal article" date="2017" name="Plant J.">
        <title>The pomegranate (Punica granatum L.) genome and the genomics of punicalagin biosynthesis.</title>
        <authorList>
            <person name="Qin G."/>
            <person name="Xu C."/>
            <person name="Ming R."/>
            <person name="Tang H."/>
            <person name="Guyot R."/>
            <person name="Kramer E.M."/>
            <person name="Hu Y."/>
            <person name="Yi X."/>
            <person name="Qi Y."/>
            <person name="Xu X."/>
            <person name="Gao Z."/>
            <person name="Pan H."/>
            <person name="Jian J."/>
            <person name="Tian Y."/>
            <person name="Yue Z."/>
            <person name="Xu Y."/>
        </authorList>
    </citation>
    <scope>NUCLEOTIDE SEQUENCE [LARGE SCALE GENOMIC DNA]</scope>
    <source>
        <strain evidence="14">cv. Dabenzi</strain>
    </source>
</reference>
<evidence type="ECO:0000256" key="5">
    <source>
        <dbReference type="ARBA" id="ARBA00023242"/>
    </source>
</evidence>
<dbReference type="GO" id="GO:0005634">
    <property type="term" value="C:nucleus"/>
    <property type="evidence" value="ECO:0007669"/>
    <property type="project" value="UniProtKB-SubCell"/>
</dbReference>
<evidence type="ECO:0000256" key="9">
    <source>
        <dbReference type="SAM" id="MobiDB-lite"/>
    </source>
</evidence>
<evidence type="ECO:0000313" key="13">
    <source>
        <dbReference type="EMBL" id="OWM81614.1"/>
    </source>
</evidence>
<dbReference type="CDD" id="cd00183">
    <property type="entry name" value="TFIIS_I"/>
    <property type="match status" value="1"/>
</dbReference>
<proteinExistence type="inferred from homology"/>
<feature type="domain" description="TFIIS N-terminal" evidence="11">
    <location>
        <begin position="10"/>
        <end position="89"/>
    </location>
</feature>
<dbReference type="InterPro" id="IPR017923">
    <property type="entry name" value="TFIIS_N"/>
</dbReference>
<dbReference type="CDD" id="cd13749">
    <property type="entry name" value="Zn-ribbon_TFIIS"/>
    <property type="match status" value="1"/>
</dbReference>
<evidence type="ECO:0000256" key="7">
    <source>
        <dbReference type="PROSITE-ProRule" id="PRU00649"/>
    </source>
</evidence>
<keyword evidence="15" id="KW-1185">Reference proteome</keyword>
<dbReference type="GeneID" id="116213139"/>
<comment type="subcellular location">
    <subcellularLocation>
        <location evidence="1 7 8">Nucleus</location>
    </subcellularLocation>
</comment>
<evidence type="ECO:0000259" key="12">
    <source>
        <dbReference type="PROSITE" id="PS51321"/>
    </source>
</evidence>
<comment type="similarity">
    <text evidence="8">Belongs to the TFS-II family.</text>
</comment>
<feature type="region of interest" description="Disordered" evidence="9">
    <location>
        <begin position="150"/>
        <end position="181"/>
    </location>
</feature>
<dbReference type="Gene3D" id="1.10.472.30">
    <property type="entry name" value="Transcription elongation factor S-II, central domain"/>
    <property type="match status" value="1"/>
</dbReference>
<sequence length="361" mass="40287">MEQELVELFEAAKKAADAATADGVSSSSPAVSRCVDALKQLKKFPVSYDALVATQVGKRLRHLTKHPSGTIKSMASDVLEIWKKIIIDETTKNKKNGSIDGKLATKTEKTDNVKVEKGPSLAKTEKVPKDETVVVEKVYKSDKAKASVSSSETVKVERISKEEKPPTSARKPSQAPNALPPRLTTLVKCNDSLRDKIRELLAEAFSKVASEADEDMLDEVNACDPFRVAVMVESVMFEKMGRSNGTQKFKYRSVMFNIKDPNNPDLRRKVLLGQVKPERLISMTPEEMASDQRQREVSQIKEKALFDCERGGPPKATTDQFKCGRCGQRKTTYYQLQTRSADEPMTTFVTCVNCNNHWKFC</sequence>
<keyword evidence="8" id="KW-0805">Transcription regulation</keyword>
<feature type="domain" description="TFIIS-type" evidence="10">
    <location>
        <begin position="319"/>
        <end position="359"/>
    </location>
</feature>
<dbReference type="RefSeq" id="XP_031403841.1">
    <property type="nucleotide sequence ID" value="XM_031547981.1"/>
</dbReference>
<keyword evidence="3 6" id="KW-0863">Zinc-finger</keyword>
<comment type="function">
    <text evidence="8">Necessary for efficient RNA polymerase II transcription elongation past template-encoded arresting sites.</text>
</comment>
<dbReference type="PROSITE" id="PS51133">
    <property type="entry name" value="ZF_TFIIS_2"/>
    <property type="match status" value="1"/>
</dbReference>
<dbReference type="Pfam" id="PF01096">
    <property type="entry name" value="Zn_ribbon_TFIIS"/>
    <property type="match status" value="1"/>
</dbReference>
<dbReference type="PROSITE" id="PS00466">
    <property type="entry name" value="ZF_TFIIS_1"/>
    <property type="match status" value="1"/>
</dbReference>
<evidence type="ECO:0000256" key="4">
    <source>
        <dbReference type="ARBA" id="ARBA00022833"/>
    </source>
</evidence>
<dbReference type="Pfam" id="PF07500">
    <property type="entry name" value="TFIIS_M"/>
    <property type="match status" value="1"/>
</dbReference>
<dbReference type="Gene3D" id="2.20.25.10">
    <property type="match status" value="1"/>
</dbReference>
<dbReference type="PROSITE" id="PS51321">
    <property type="entry name" value="TFIIS_CENTRAL"/>
    <property type="match status" value="1"/>
</dbReference>
<dbReference type="OrthoDB" id="44867at2759"/>
<feature type="domain" description="TFIIS central" evidence="12">
    <location>
        <begin position="193"/>
        <end position="316"/>
    </location>
</feature>
<organism evidence="13 14">
    <name type="scientific">Punica granatum</name>
    <name type="common">Pomegranate</name>
    <dbReference type="NCBI Taxonomy" id="22663"/>
    <lineage>
        <taxon>Eukaryota</taxon>
        <taxon>Viridiplantae</taxon>
        <taxon>Streptophyta</taxon>
        <taxon>Embryophyta</taxon>
        <taxon>Tracheophyta</taxon>
        <taxon>Spermatophyta</taxon>
        <taxon>Magnoliopsida</taxon>
        <taxon>eudicotyledons</taxon>
        <taxon>Gunneridae</taxon>
        <taxon>Pentapetalae</taxon>
        <taxon>rosids</taxon>
        <taxon>malvids</taxon>
        <taxon>Myrtales</taxon>
        <taxon>Lythraceae</taxon>
        <taxon>Punica</taxon>
    </lineage>
</organism>
<dbReference type="PIRSF" id="PIRSF006704">
    <property type="entry name" value="TF_IIS"/>
    <property type="match status" value="1"/>
</dbReference>
<keyword evidence="16" id="KW-0648">Protein biosynthesis</keyword>
<gene>
    <name evidence="16" type="primary">LOC116213139</name>
    <name evidence="13" type="ORF">CDL15_Pgr007652</name>
</gene>
<dbReference type="AlphaFoldDB" id="A0A218X9N8"/>
<dbReference type="SMART" id="SM00440">
    <property type="entry name" value="ZnF_C2C2"/>
    <property type="match status" value="1"/>
</dbReference>
<evidence type="ECO:0000259" key="11">
    <source>
        <dbReference type="PROSITE" id="PS51319"/>
    </source>
</evidence>
<reference evidence="13" key="2">
    <citation type="submission" date="2017-06" db="EMBL/GenBank/DDBJ databases">
        <title>The pomegranate genome and the genomics of punicalagin biosynthesis.</title>
        <authorList>
            <person name="Xu C."/>
        </authorList>
    </citation>
    <scope>NUCLEOTIDE SEQUENCE [LARGE SCALE GENOMIC DNA]</scope>
    <source>
        <tissue evidence="13">Fresh leaf</tissue>
    </source>
</reference>
<dbReference type="Pfam" id="PF08711">
    <property type="entry name" value="Med26"/>
    <property type="match status" value="1"/>
</dbReference>
<evidence type="ECO:0000259" key="10">
    <source>
        <dbReference type="PROSITE" id="PS51133"/>
    </source>
</evidence>
<reference evidence="16" key="4">
    <citation type="submission" date="2025-04" db="UniProtKB">
        <authorList>
            <consortium name="RefSeq"/>
        </authorList>
    </citation>
    <scope>IDENTIFICATION</scope>
    <source>
        <tissue evidence="16">Leaf</tissue>
    </source>
</reference>
<evidence type="ECO:0000256" key="2">
    <source>
        <dbReference type="ARBA" id="ARBA00022723"/>
    </source>
</evidence>
<dbReference type="InterPro" id="IPR003617">
    <property type="entry name" value="TFIIS/CRSP70_N_sub"/>
</dbReference>
<name>A0A218X9N8_PUNGR</name>
<dbReference type="EMBL" id="MTKT01002214">
    <property type="protein sequence ID" value="OWM81614.1"/>
    <property type="molecule type" value="Genomic_DNA"/>
</dbReference>
<dbReference type="GO" id="GO:0008270">
    <property type="term" value="F:zinc ion binding"/>
    <property type="evidence" value="ECO:0007669"/>
    <property type="project" value="UniProtKB-UniRule"/>
</dbReference>
<dbReference type="InterPro" id="IPR006289">
    <property type="entry name" value="TFSII"/>
</dbReference>
<dbReference type="Proteomes" id="UP000197138">
    <property type="component" value="Unassembled WGS sequence"/>
</dbReference>
<keyword evidence="5 7" id="KW-0539">Nucleus</keyword>
<dbReference type="SMART" id="SM00509">
    <property type="entry name" value="TFS2N"/>
    <property type="match status" value="1"/>
</dbReference>
<dbReference type="GO" id="GO:0003677">
    <property type="term" value="F:DNA binding"/>
    <property type="evidence" value="ECO:0007669"/>
    <property type="project" value="UniProtKB-KW"/>
</dbReference>
<dbReference type="PROSITE" id="PS51319">
    <property type="entry name" value="TFIIS_N"/>
    <property type="match status" value="1"/>
</dbReference>
<keyword evidence="8" id="KW-0238">DNA-binding</keyword>
<protein>
    <recommendedName>
        <fullName evidence="8">Transcription elongation factor</fullName>
    </recommendedName>
</protein>
<dbReference type="SUPFAM" id="SSF47676">
    <property type="entry name" value="Conserved domain common to transcription factors TFIIS, elongin A, CRSP70"/>
    <property type="match status" value="1"/>
</dbReference>
<dbReference type="Proteomes" id="UP000515151">
    <property type="component" value="Chromosome 1"/>
</dbReference>
<dbReference type="SMART" id="SM00510">
    <property type="entry name" value="TFS2M"/>
    <property type="match status" value="1"/>
</dbReference>
<dbReference type="GO" id="GO:0003746">
    <property type="term" value="F:translation elongation factor activity"/>
    <property type="evidence" value="ECO:0007669"/>
    <property type="project" value="UniProtKB-KW"/>
</dbReference>
<dbReference type="InterPro" id="IPR035441">
    <property type="entry name" value="TFIIS/LEDGF_dom_sf"/>
</dbReference>
<keyword evidence="4 8" id="KW-0862">Zinc</keyword>
<evidence type="ECO:0000256" key="1">
    <source>
        <dbReference type="ARBA" id="ARBA00004123"/>
    </source>
</evidence>
<dbReference type="InterPro" id="IPR036575">
    <property type="entry name" value="TFIIS_cen_dom_sf"/>
</dbReference>
<dbReference type="SUPFAM" id="SSF46942">
    <property type="entry name" value="Elongation factor TFIIS domain 2"/>
    <property type="match status" value="1"/>
</dbReference>
<keyword evidence="16" id="KW-0251">Elongation factor</keyword>
<evidence type="ECO:0000313" key="16">
    <source>
        <dbReference type="RefSeq" id="XP_031403841.1"/>
    </source>
</evidence>
<dbReference type="FunFam" id="2.20.25.10:FF:000001">
    <property type="entry name" value="Probable Transcription elongation factor S-II"/>
    <property type="match status" value="1"/>
</dbReference>
<keyword evidence="2 8" id="KW-0479">Metal-binding</keyword>
<evidence type="ECO:0000256" key="6">
    <source>
        <dbReference type="PROSITE-ProRule" id="PRU00472"/>
    </source>
</evidence>
<dbReference type="InterPro" id="IPR001222">
    <property type="entry name" value="Znf_TFIIS"/>
</dbReference>
<evidence type="ECO:0000313" key="15">
    <source>
        <dbReference type="Proteomes" id="UP000515151"/>
    </source>
</evidence>
<accession>A0A218X9N8</accession>
<dbReference type="InterPro" id="IPR035100">
    <property type="entry name" value="TF_IIS-typ"/>
</dbReference>
<dbReference type="InterPro" id="IPR003618">
    <property type="entry name" value="TFIIS_cen_dom"/>
</dbReference>
<keyword evidence="8" id="KW-0804">Transcription</keyword>
<dbReference type="Gene3D" id="1.20.930.10">
    <property type="entry name" value="Conserved domain common to transcription factors TFIIS, elongin A, CRSP70"/>
    <property type="match status" value="1"/>
</dbReference>
<evidence type="ECO:0000256" key="3">
    <source>
        <dbReference type="ARBA" id="ARBA00022771"/>
    </source>
</evidence>
<evidence type="ECO:0000313" key="14">
    <source>
        <dbReference type="Proteomes" id="UP000197138"/>
    </source>
</evidence>
<dbReference type="NCBIfam" id="TIGR01385">
    <property type="entry name" value="TFSII"/>
    <property type="match status" value="1"/>
</dbReference>
<evidence type="ECO:0000256" key="8">
    <source>
        <dbReference type="RuleBase" id="RU368078"/>
    </source>
</evidence>
<dbReference type="GO" id="GO:0006368">
    <property type="term" value="P:transcription elongation by RNA polymerase II"/>
    <property type="evidence" value="ECO:0007669"/>
    <property type="project" value="InterPro"/>
</dbReference>
<feature type="compositionally biased region" description="Basic and acidic residues" evidence="9">
    <location>
        <begin position="154"/>
        <end position="165"/>
    </location>
</feature>
<dbReference type="SUPFAM" id="SSF57783">
    <property type="entry name" value="Zinc beta-ribbon"/>
    <property type="match status" value="1"/>
</dbReference>